<evidence type="ECO:0000313" key="4">
    <source>
        <dbReference type="Proteomes" id="UP000512286"/>
    </source>
</evidence>
<keyword evidence="2" id="KW-0677">Repeat</keyword>
<accession>A0A7D6VN05</accession>
<dbReference type="Proteomes" id="UP000512286">
    <property type="component" value="Chromosome"/>
</dbReference>
<dbReference type="InterPro" id="IPR011004">
    <property type="entry name" value="Trimer_LpxA-like_sf"/>
</dbReference>
<reference evidence="3 4" key="1">
    <citation type="submission" date="2020-07" db="EMBL/GenBank/DDBJ databases">
        <title>Electron transfer.</title>
        <authorList>
            <person name="Huang L."/>
            <person name="Liu X."/>
            <person name="Zhou S."/>
        </authorList>
    </citation>
    <scope>NUCLEOTIDE SEQUENCE [LARGE SCALE GENOMIC DNA]</scope>
    <source>
        <strain evidence="3 4">Lx1</strain>
    </source>
</reference>
<dbReference type="InterPro" id="IPR050179">
    <property type="entry name" value="Trans_hexapeptide_repeat"/>
</dbReference>
<dbReference type="PROSITE" id="PS00101">
    <property type="entry name" value="HEXAPEP_TRANSFERASES"/>
    <property type="match status" value="1"/>
</dbReference>
<dbReference type="PANTHER" id="PTHR43300">
    <property type="entry name" value="ACETYLTRANSFERASE"/>
    <property type="match status" value="1"/>
</dbReference>
<dbReference type="InterPro" id="IPR018357">
    <property type="entry name" value="Hexapep_transf_CS"/>
</dbReference>
<dbReference type="InterPro" id="IPR001451">
    <property type="entry name" value="Hexapep"/>
</dbReference>
<sequence>MDWNLNIKGQIVIGNDVWIAQDVTILSGVTIGDGAVIGTKAVVAKDVPPYSIVVGNPARVIKYRFSEEQIKKLLKIKWWNWSAEYIHENKDWFNADIDSFIEAFYNREWDSENQMEELTFDAKKNKILFYPDFYDNYPVWKRVLDEYLNKFSCDDNVSLLLRIEENDDFDKHVFEISSMMENKMNAPDVLIINDRLSKEESLFYKADYYITTRNINTVNHINLSNEYNVKVLYGVDKPIFRDVVLKED</sequence>
<keyword evidence="1 3" id="KW-0808">Transferase</keyword>
<dbReference type="GO" id="GO:0016740">
    <property type="term" value="F:transferase activity"/>
    <property type="evidence" value="ECO:0007669"/>
    <property type="project" value="UniProtKB-KW"/>
</dbReference>
<evidence type="ECO:0000256" key="2">
    <source>
        <dbReference type="ARBA" id="ARBA00022737"/>
    </source>
</evidence>
<dbReference type="RefSeq" id="WP_181601045.1">
    <property type="nucleotide sequence ID" value="NZ_CP059378.1"/>
</dbReference>
<dbReference type="KEGG" id="cint:HZF06_16930"/>
<gene>
    <name evidence="3" type="ORF">HZF06_16930</name>
</gene>
<dbReference type="Gene3D" id="2.160.10.10">
    <property type="entry name" value="Hexapeptide repeat proteins"/>
    <property type="match status" value="1"/>
</dbReference>
<name>A0A7D6VN05_9CLOT</name>
<dbReference type="AlphaFoldDB" id="A0A7D6VN05"/>
<evidence type="ECO:0000313" key="3">
    <source>
        <dbReference type="EMBL" id="QLY78756.1"/>
    </source>
</evidence>
<dbReference type="SUPFAM" id="SSF51161">
    <property type="entry name" value="Trimeric LpxA-like enzymes"/>
    <property type="match status" value="1"/>
</dbReference>
<proteinExistence type="predicted"/>
<dbReference type="CDD" id="cd03349">
    <property type="entry name" value="LbH_XAT"/>
    <property type="match status" value="1"/>
</dbReference>
<dbReference type="Pfam" id="PF00132">
    <property type="entry name" value="Hexapep"/>
    <property type="match status" value="1"/>
</dbReference>
<dbReference type="PANTHER" id="PTHR43300:SF11">
    <property type="entry name" value="ACETYLTRANSFERASE RV3034C-RELATED"/>
    <property type="match status" value="1"/>
</dbReference>
<organism evidence="3 4">
    <name type="scientific">Clostridium intestinale</name>
    <dbReference type="NCBI Taxonomy" id="36845"/>
    <lineage>
        <taxon>Bacteria</taxon>
        <taxon>Bacillati</taxon>
        <taxon>Bacillota</taxon>
        <taxon>Clostridia</taxon>
        <taxon>Eubacteriales</taxon>
        <taxon>Clostridiaceae</taxon>
        <taxon>Clostridium</taxon>
    </lineage>
</organism>
<dbReference type="EMBL" id="CP059378">
    <property type="protein sequence ID" value="QLY78756.1"/>
    <property type="molecule type" value="Genomic_DNA"/>
</dbReference>
<protein>
    <submittedName>
        <fullName evidence="3">CatB-related O-acetyltransferase</fullName>
    </submittedName>
</protein>
<evidence type="ECO:0000256" key="1">
    <source>
        <dbReference type="ARBA" id="ARBA00022679"/>
    </source>
</evidence>